<dbReference type="EC" id="3.1.3.16" evidence="3"/>
<dbReference type="InterPro" id="IPR051021">
    <property type="entry name" value="Mito_Ser/Thr_phosphatase"/>
</dbReference>
<evidence type="ECO:0000256" key="5">
    <source>
        <dbReference type="ARBA" id="ARBA00022801"/>
    </source>
</evidence>
<dbReference type="GO" id="GO:0090141">
    <property type="term" value="P:positive regulation of mitochondrial fission"/>
    <property type="evidence" value="ECO:0007669"/>
    <property type="project" value="TreeGrafter"/>
</dbReference>
<dbReference type="InterPro" id="IPR029033">
    <property type="entry name" value="His_PPase_superfam"/>
</dbReference>
<comment type="subunit">
    <text evidence="7">Interacts with Pk92B/ASK1.</text>
</comment>
<keyword evidence="14" id="KW-1185">Reference proteome</keyword>
<comment type="subcellular location">
    <subcellularLocation>
        <location evidence="1">Mitochondrion outer membrane</location>
    </subcellularLocation>
</comment>
<dbReference type="Proteomes" id="UP001154114">
    <property type="component" value="Chromosome 21"/>
</dbReference>
<dbReference type="Gene3D" id="3.40.50.1240">
    <property type="entry name" value="Phosphoglycerate mutase-like"/>
    <property type="match status" value="1"/>
</dbReference>
<dbReference type="CDD" id="cd07067">
    <property type="entry name" value="HP_PGM_like"/>
    <property type="match status" value="1"/>
</dbReference>
<dbReference type="GO" id="GO:0005741">
    <property type="term" value="C:mitochondrial outer membrane"/>
    <property type="evidence" value="ECO:0007669"/>
    <property type="project" value="UniProtKB-SubCell"/>
</dbReference>
<evidence type="ECO:0000256" key="3">
    <source>
        <dbReference type="ARBA" id="ARBA00013081"/>
    </source>
</evidence>
<organism evidence="13 14">
    <name type="scientific">Chrysodeixis includens</name>
    <name type="common">Soybean looper</name>
    <name type="synonym">Pseudoplusia includens</name>
    <dbReference type="NCBI Taxonomy" id="689277"/>
    <lineage>
        <taxon>Eukaryota</taxon>
        <taxon>Metazoa</taxon>
        <taxon>Ecdysozoa</taxon>
        <taxon>Arthropoda</taxon>
        <taxon>Hexapoda</taxon>
        <taxon>Insecta</taxon>
        <taxon>Pterygota</taxon>
        <taxon>Neoptera</taxon>
        <taxon>Endopterygota</taxon>
        <taxon>Lepidoptera</taxon>
        <taxon>Glossata</taxon>
        <taxon>Ditrysia</taxon>
        <taxon>Noctuoidea</taxon>
        <taxon>Noctuidae</taxon>
        <taxon>Plusiinae</taxon>
        <taxon>Chrysodeixis</taxon>
    </lineage>
</organism>
<dbReference type="PANTHER" id="PTHR20935:SF0">
    <property type="entry name" value="SERINE_THREONINE-PROTEIN PHOSPHATASE PGAM5, MITOCHONDRIAL"/>
    <property type="match status" value="1"/>
</dbReference>
<evidence type="ECO:0000256" key="1">
    <source>
        <dbReference type="ARBA" id="ARBA00004294"/>
    </source>
</evidence>
<evidence type="ECO:0000313" key="14">
    <source>
        <dbReference type="Proteomes" id="UP001154114"/>
    </source>
</evidence>
<dbReference type="EMBL" id="LR824024">
    <property type="protein sequence ID" value="CAH0595161.1"/>
    <property type="molecule type" value="Genomic_DNA"/>
</dbReference>
<name>A0A9P0BX61_CHRIL</name>
<dbReference type="PANTHER" id="PTHR20935">
    <property type="entry name" value="PHOSPHOGLYCERATE MUTASE-RELATED"/>
    <property type="match status" value="1"/>
</dbReference>
<protein>
    <recommendedName>
        <fullName evidence="8">Serine/threonine-protein phosphatase PGAM5, mitochondrial</fullName>
        <ecNumber evidence="3">3.1.3.16</ecNumber>
    </recommendedName>
    <alternativeName>
        <fullName evidence="10">Phosphoglycerate mutase family member 5 homolog</fullName>
    </alternativeName>
    <alternativeName>
        <fullName evidence="9">Serine/threonine-protein phosphatase Pgam5, mitochondrial</fullName>
    </alternativeName>
</protein>
<evidence type="ECO:0000256" key="7">
    <source>
        <dbReference type="ARBA" id="ARBA00038605"/>
    </source>
</evidence>
<evidence type="ECO:0000256" key="10">
    <source>
        <dbReference type="ARBA" id="ARBA00042520"/>
    </source>
</evidence>
<evidence type="ECO:0000256" key="12">
    <source>
        <dbReference type="ARBA" id="ARBA00048336"/>
    </source>
</evidence>
<dbReference type="SUPFAM" id="SSF53254">
    <property type="entry name" value="Phosphoglycerate mutase-like"/>
    <property type="match status" value="1"/>
</dbReference>
<keyword evidence="5" id="KW-0378">Hydrolase</keyword>
<dbReference type="AlphaFoldDB" id="A0A9P0BX61"/>
<keyword evidence="4" id="KW-0472">Membrane</keyword>
<evidence type="ECO:0000313" key="13">
    <source>
        <dbReference type="EMBL" id="CAH0595161.1"/>
    </source>
</evidence>
<accession>A0A9P0BX61</accession>
<dbReference type="SMART" id="SM00855">
    <property type="entry name" value="PGAM"/>
    <property type="match status" value="1"/>
</dbReference>
<dbReference type="GO" id="GO:0004722">
    <property type="term" value="F:protein serine/threonine phosphatase activity"/>
    <property type="evidence" value="ECO:0007669"/>
    <property type="project" value="UniProtKB-EC"/>
</dbReference>
<dbReference type="InterPro" id="IPR013078">
    <property type="entry name" value="His_Pase_superF_clade-1"/>
</dbReference>
<sequence>MGSLSRFQKIALLSLGTVGGGLAYYRINYNTNEQKYSAFNSWTTNYTPSVIWDRNWDHREPESIVKPVKRSADDPAEDNRYNEKLEKAKSKAVRHLFLIRHGQYNIDGNIDAERTLTDLGKLQADFTGQRLACLDIKWDLLVQSTMTRAQETANIIAKHLDKDIEVKDCQLLEEGAPIPPEPPVGHWRPEPRFFQDSARIEAAFRRYFYRAPPEQIDDTYTLLVCHANVIRYFVCK</sequence>
<evidence type="ECO:0000256" key="11">
    <source>
        <dbReference type="ARBA" id="ARBA00047761"/>
    </source>
</evidence>
<comment type="similarity">
    <text evidence="2">Belongs to the phosphoglycerate mutase family. BPG-dependent PGAM subfamily.</text>
</comment>
<comment type="function">
    <text evidence="6">Displays phosphatase activity for serine/threonine residues, and dephosphorylates and activates Pk92B kinase. Has apparently no phosphoglycerate mutase activity.</text>
</comment>
<keyword evidence="4" id="KW-0496">Mitochondrion</keyword>
<proteinExistence type="inferred from homology"/>
<dbReference type="Pfam" id="PF00300">
    <property type="entry name" value="His_Phos_1"/>
    <property type="match status" value="1"/>
</dbReference>
<comment type="catalytic activity">
    <reaction evidence="11">
        <text>O-phospho-L-seryl-[protein] + H2O = L-seryl-[protein] + phosphate</text>
        <dbReference type="Rhea" id="RHEA:20629"/>
        <dbReference type="Rhea" id="RHEA-COMP:9863"/>
        <dbReference type="Rhea" id="RHEA-COMP:11604"/>
        <dbReference type="ChEBI" id="CHEBI:15377"/>
        <dbReference type="ChEBI" id="CHEBI:29999"/>
        <dbReference type="ChEBI" id="CHEBI:43474"/>
        <dbReference type="ChEBI" id="CHEBI:83421"/>
        <dbReference type="EC" id="3.1.3.16"/>
    </reaction>
</comment>
<gene>
    <name evidence="13" type="ORF">CINC_LOCUS6581</name>
</gene>
<evidence type="ECO:0000256" key="8">
    <source>
        <dbReference type="ARBA" id="ARBA00039765"/>
    </source>
</evidence>
<reference evidence="13" key="1">
    <citation type="submission" date="2021-12" db="EMBL/GenBank/DDBJ databases">
        <authorList>
            <person name="King R."/>
        </authorList>
    </citation>
    <scope>NUCLEOTIDE SEQUENCE</scope>
</reference>
<evidence type="ECO:0000256" key="6">
    <source>
        <dbReference type="ARBA" id="ARBA00037234"/>
    </source>
</evidence>
<keyword evidence="4" id="KW-1000">Mitochondrion outer membrane</keyword>
<evidence type="ECO:0000256" key="9">
    <source>
        <dbReference type="ARBA" id="ARBA00040722"/>
    </source>
</evidence>
<comment type="catalytic activity">
    <reaction evidence="12">
        <text>O-phospho-L-threonyl-[protein] + H2O = L-threonyl-[protein] + phosphate</text>
        <dbReference type="Rhea" id="RHEA:47004"/>
        <dbReference type="Rhea" id="RHEA-COMP:11060"/>
        <dbReference type="Rhea" id="RHEA-COMP:11605"/>
        <dbReference type="ChEBI" id="CHEBI:15377"/>
        <dbReference type="ChEBI" id="CHEBI:30013"/>
        <dbReference type="ChEBI" id="CHEBI:43474"/>
        <dbReference type="ChEBI" id="CHEBI:61977"/>
        <dbReference type="EC" id="3.1.3.16"/>
    </reaction>
</comment>
<evidence type="ECO:0000256" key="2">
    <source>
        <dbReference type="ARBA" id="ARBA00006717"/>
    </source>
</evidence>
<evidence type="ECO:0000256" key="4">
    <source>
        <dbReference type="ARBA" id="ARBA00022787"/>
    </source>
</evidence>